<sequence length="230" mass="25761">MSFIEVLSRVVAAFVVLLLMTRIMGKKQVSQMTYFNYITGITIGAVAASITIDTSIDMVDAFVSLIGWSVLTILVGFINLKSPKARIILDGEPTIVIKDGKILEKALKGEKLNMDDLSMLLREQSIFSIQEVNYAVLEPNGQLSVLKKVDSPSVSKKDITYVKPLYIPTEIIVDGKIVPHNLSKLSLNQSWLETQLQQFDVCLQDVFYAEIQSDGTLYIDKRQDDQFPPR</sequence>
<gene>
    <name evidence="10" type="ORF">QUF89_23780</name>
</gene>
<evidence type="ECO:0000256" key="7">
    <source>
        <dbReference type="SAM" id="Phobius"/>
    </source>
</evidence>
<evidence type="ECO:0000259" key="9">
    <source>
        <dbReference type="Pfam" id="PF20730"/>
    </source>
</evidence>
<reference evidence="10" key="1">
    <citation type="submission" date="2023-06" db="EMBL/GenBank/DDBJ databases">
        <title>Comparative genomics of Bacillaceae isolates and their secondary metabolite potential.</title>
        <authorList>
            <person name="Song L."/>
            <person name="Nielsen L.J."/>
            <person name="Mohite O."/>
            <person name="Xu X."/>
            <person name="Weber T."/>
            <person name="Kovacs A.T."/>
        </authorList>
    </citation>
    <scope>NUCLEOTIDE SEQUENCE</scope>
    <source>
        <strain evidence="10">D8_B_37</strain>
    </source>
</reference>
<feature type="transmembrane region" description="Helical" evidence="7">
    <location>
        <begin position="6"/>
        <end position="25"/>
    </location>
</feature>
<evidence type="ECO:0000256" key="1">
    <source>
        <dbReference type="ARBA" id="ARBA00004651"/>
    </source>
</evidence>
<comment type="similarity">
    <text evidence="2">Belongs to the UPF0702 family.</text>
</comment>
<keyword evidence="5 7" id="KW-1133">Transmembrane helix</keyword>
<dbReference type="Gene3D" id="3.30.240.20">
    <property type="entry name" value="bsu07140 like domains"/>
    <property type="match status" value="2"/>
</dbReference>
<evidence type="ECO:0000313" key="11">
    <source>
        <dbReference type="Proteomes" id="UP001234602"/>
    </source>
</evidence>
<evidence type="ECO:0000259" key="8">
    <source>
        <dbReference type="Pfam" id="PF04239"/>
    </source>
</evidence>
<proteinExistence type="inferred from homology"/>
<keyword evidence="6 7" id="KW-0472">Membrane</keyword>
<evidence type="ECO:0000256" key="2">
    <source>
        <dbReference type="ARBA" id="ARBA00006448"/>
    </source>
</evidence>
<comment type="caution">
    <text evidence="10">The sequence shown here is derived from an EMBL/GenBank/DDBJ whole genome shotgun (WGS) entry which is preliminary data.</text>
</comment>
<dbReference type="PANTHER" id="PTHR34582:SF7">
    <property type="entry name" value="UPF0702 TRANSMEMBRANE PROTEIN YDFS"/>
    <property type="match status" value="1"/>
</dbReference>
<organism evidence="10 11">
    <name type="scientific">Peribacillus simplex</name>
    <dbReference type="NCBI Taxonomy" id="1478"/>
    <lineage>
        <taxon>Bacteria</taxon>
        <taxon>Bacillati</taxon>
        <taxon>Bacillota</taxon>
        <taxon>Bacilli</taxon>
        <taxon>Bacillales</taxon>
        <taxon>Bacillaceae</taxon>
        <taxon>Peribacillus</taxon>
    </lineage>
</organism>
<dbReference type="InterPro" id="IPR007353">
    <property type="entry name" value="DUF421"/>
</dbReference>
<keyword evidence="4 7" id="KW-0812">Transmembrane</keyword>
<dbReference type="EMBL" id="JAUCEY010000008">
    <property type="protein sequence ID" value="MDM5455136.1"/>
    <property type="molecule type" value="Genomic_DNA"/>
</dbReference>
<dbReference type="Pfam" id="PF04239">
    <property type="entry name" value="DUF421"/>
    <property type="match status" value="1"/>
</dbReference>
<keyword evidence="3" id="KW-1003">Cell membrane</keyword>
<evidence type="ECO:0000256" key="4">
    <source>
        <dbReference type="ARBA" id="ARBA00022692"/>
    </source>
</evidence>
<dbReference type="AlphaFoldDB" id="A0AAW7IUQ1"/>
<feature type="transmembrane region" description="Helical" evidence="7">
    <location>
        <begin position="58"/>
        <end position="80"/>
    </location>
</feature>
<accession>A0AAW7IUQ1</accession>
<dbReference type="Pfam" id="PF20730">
    <property type="entry name" value="YetF_N"/>
    <property type="match status" value="1"/>
</dbReference>
<evidence type="ECO:0000256" key="3">
    <source>
        <dbReference type="ARBA" id="ARBA00022475"/>
    </source>
</evidence>
<feature type="domain" description="YetF C-terminal" evidence="8">
    <location>
        <begin position="81"/>
        <end position="211"/>
    </location>
</feature>
<dbReference type="Proteomes" id="UP001234602">
    <property type="component" value="Unassembled WGS sequence"/>
</dbReference>
<protein>
    <submittedName>
        <fullName evidence="10">DUF421 domain-containing protein</fullName>
    </submittedName>
</protein>
<feature type="domain" description="YetF-like N-terminal transmembrane" evidence="9">
    <location>
        <begin position="4"/>
        <end position="77"/>
    </location>
</feature>
<evidence type="ECO:0000256" key="6">
    <source>
        <dbReference type="ARBA" id="ARBA00023136"/>
    </source>
</evidence>
<dbReference type="InterPro" id="IPR048454">
    <property type="entry name" value="YetF_N"/>
</dbReference>
<dbReference type="PANTHER" id="PTHR34582">
    <property type="entry name" value="UPF0702 TRANSMEMBRANE PROTEIN YCAP"/>
    <property type="match status" value="1"/>
</dbReference>
<evidence type="ECO:0000313" key="10">
    <source>
        <dbReference type="EMBL" id="MDM5455136.1"/>
    </source>
</evidence>
<dbReference type="GO" id="GO:0005886">
    <property type="term" value="C:plasma membrane"/>
    <property type="evidence" value="ECO:0007669"/>
    <property type="project" value="UniProtKB-SubCell"/>
</dbReference>
<evidence type="ECO:0000256" key="5">
    <source>
        <dbReference type="ARBA" id="ARBA00022989"/>
    </source>
</evidence>
<dbReference type="RefSeq" id="WP_289320942.1">
    <property type="nucleotide sequence ID" value="NZ_JAUCEY010000008.1"/>
</dbReference>
<dbReference type="InterPro" id="IPR023090">
    <property type="entry name" value="UPF0702_alpha/beta_dom_sf"/>
</dbReference>
<name>A0AAW7IUQ1_9BACI</name>
<comment type="subcellular location">
    <subcellularLocation>
        <location evidence="1">Cell membrane</location>
        <topology evidence="1">Multi-pass membrane protein</topology>
    </subcellularLocation>
</comment>
<feature type="transmembrane region" description="Helical" evidence="7">
    <location>
        <begin position="34"/>
        <end position="52"/>
    </location>
</feature>